<dbReference type="STRING" id="13333.W1PPP5"/>
<dbReference type="Pfam" id="PF13439">
    <property type="entry name" value="Glyco_transf_4"/>
    <property type="match status" value="1"/>
</dbReference>
<sequence>MQCNVVASWHGFAYETVSSDLAMDLTREPKEPRPLSLHQRLASRLFWIIDEINFFGDYSHHVATSDHAGDVLRRVYMLPPDRVHVILNGVDNGFFRPDPPRGAIFRRNFGVPENASLVFGLAGRLVKDKGHPLMFQALIQILKDRNNSGVFVLVAGDGPWGKRYRELGPNILVLGPLERERLAGFYNALDVFVNPTLRAQGLDHTLLEAMASGKPVMATGFASITGSVIVGEEVGYTFSPTVESLKVSLSRVLAEGKGVFDKKGEKARERAAKLFTSAKMAAAYERLFLCLSPRHRKNGGLDFCRYPLPSDQ</sequence>
<reference evidence="3" key="1">
    <citation type="journal article" date="2013" name="Science">
        <title>The Amborella genome and the evolution of flowering plants.</title>
        <authorList>
            <consortium name="Amborella Genome Project"/>
        </authorList>
    </citation>
    <scope>NUCLEOTIDE SEQUENCE [LARGE SCALE GENOMIC DNA]</scope>
</reference>
<evidence type="ECO:0000259" key="1">
    <source>
        <dbReference type="Pfam" id="PF13439"/>
    </source>
</evidence>
<dbReference type="Gramene" id="ERN12012">
    <property type="protein sequence ID" value="ERN12012"/>
    <property type="gene ID" value="AMTR_s00165p00049730"/>
</dbReference>
<dbReference type="PANTHER" id="PTHR46686">
    <property type="entry name" value="GLYCOSYLTRANSFERASE"/>
    <property type="match status" value="1"/>
</dbReference>
<dbReference type="SUPFAM" id="SSF53756">
    <property type="entry name" value="UDP-Glycosyltransferase/glycogen phosphorylase"/>
    <property type="match status" value="1"/>
</dbReference>
<feature type="domain" description="Glycosyltransferase subfamily 4-like N-terminal" evidence="1">
    <location>
        <begin position="3"/>
        <end position="91"/>
    </location>
</feature>
<evidence type="ECO:0000313" key="3">
    <source>
        <dbReference type="Proteomes" id="UP000017836"/>
    </source>
</evidence>
<accession>W1PPP5</accession>
<dbReference type="Gene3D" id="3.40.50.2000">
    <property type="entry name" value="Glycogen Phosphorylase B"/>
    <property type="match status" value="2"/>
</dbReference>
<protein>
    <recommendedName>
        <fullName evidence="1">Glycosyltransferase subfamily 4-like N-terminal domain-containing protein</fullName>
    </recommendedName>
</protein>
<dbReference type="HOGENOM" id="CLU_009583_0_4_1"/>
<dbReference type="CDD" id="cd03801">
    <property type="entry name" value="GT4_PimA-like"/>
    <property type="match status" value="1"/>
</dbReference>
<dbReference type="OrthoDB" id="734129at2759"/>
<evidence type="ECO:0000313" key="2">
    <source>
        <dbReference type="EMBL" id="ERN12012.1"/>
    </source>
</evidence>
<dbReference type="Proteomes" id="UP000017836">
    <property type="component" value="Unassembled WGS sequence"/>
</dbReference>
<dbReference type="Pfam" id="PF13692">
    <property type="entry name" value="Glyco_trans_1_4"/>
    <property type="match status" value="1"/>
</dbReference>
<proteinExistence type="predicted"/>
<dbReference type="OMA" id="MACAYER"/>
<dbReference type="InterPro" id="IPR028098">
    <property type="entry name" value="Glyco_trans_4-like_N"/>
</dbReference>
<dbReference type="EMBL" id="KI392640">
    <property type="protein sequence ID" value="ERN12012.1"/>
    <property type="molecule type" value="Genomic_DNA"/>
</dbReference>
<dbReference type="AlphaFoldDB" id="W1PPP5"/>
<dbReference type="eggNOG" id="ENOG502QSX1">
    <property type="taxonomic scope" value="Eukaryota"/>
</dbReference>
<keyword evidence="3" id="KW-1185">Reference proteome</keyword>
<dbReference type="PANTHER" id="PTHR46686:SF4">
    <property type="entry name" value="GLYCOSYLTRANSFERASE FAMILY 4 PROTEIN"/>
    <property type="match status" value="1"/>
</dbReference>
<organism evidence="2 3">
    <name type="scientific">Amborella trichopoda</name>
    <dbReference type="NCBI Taxonomy" id="13333"/>
    <lineage>
        <taxon>Eukaryota</taxon>
        <taxon>Viridiplantae</taxon>
        <taxon>Streptophyta</taxon>
        <taxon>Embryophyta</taxon>
        <taxon>Tracheophyta</taxon>
        <taxon>Spermatophyta</taxon>
        <taxon>Magnoliopsida</taxon>
        <taxon>Amborellales</taxon>
        <taxon>Amborellaceae</taxon>
        <taxon>Amborella</taxon>
    </lineage>
</organism>
<name>W1PPP5_AMBTC</name>
<gene>
    <name evidence="2" type="ORF">AMTR_s00165p00049730</name>
</gene>